<dbReference type="PANTHER" id="PTHR28511:SF1">
    <property type="entry name" value="ENDONUCLEASE V"/>
    <property type="match status" value="1"/>
</dbReference>
<dbReference type="HAMAP" id="MF_00801">
    <property type="entry name" value="Endonuclease_5"/>
    <property type="match status" value="1"/>
</dbReference>
<gene>
    <name evidence="6" type="ORF">S03H2_46627</name>
</gene>
<keyword evidence="2" id="KW-0963">Cytoplasm</keyword>
<proteinExistence type="inferred from homology"/>
<reference evidence="6" key="1">
    <citation type="journal article" date="2014" name="Front. Microbiol.">
        <title>High frequency of phylogenetically diverse reductive dehalogenase-homologous genes in deep subseafloor sedimentary metagenomes.</title>
        <authorList>
            <person name="Kawai M."/>
            <person name="Futagami T."/>
            <person name="Toyoda A."/>
            <person name="Takaki Y."/>
            <person name="Nishi S."/>
            <person name="Hori S."/>
            <person name="Arai W."/>
            <person name="Tsubouchi T."/>
            <person name="Morono Y."/>
            <person name="Uchiyama I."/>
            <person name="Ito T."/>
            <person name="Fujiyama A."/>
            <person name="Inagaki F."/>
            <person name="Takami H."/>
        </authorList>
    </citation>
    <scope>NUCLEOTIDE SEQUENCE</scope>
    <source>
        <strain evidence="6">Expedition CK06-06</strain>
    </source>
</reference>
<dbReference type="GO" id="GO:0003727">
    <property type="term" value="F:single-stranded RNA binding"/>
    <property type="evidence" value="ECO:0007669"/>
    <property type="project" value="TreeGrafter"/>
</dbReference>
<dbReference type="GO" id="GO:0043737">
    <property type="term" value="F:deoxyribonuclease V activity"/>
    <property type="evidence" value="ECO:0007669"/>
    <property type="project" value="TreeGrafter"/>
</dbReference>
<evidence type="ECO:0000256" key="5">
    <source>
        <dbReference type="ARBA" id="ARBA00022801"/>
    </source>
</evidence>
<sequence length="232" mass="24823">WQVSAAQALEIQKRLAVQVSKKSEVTTPRFIAGVDISAGKGEGMATGAVVVLEYPELRVVETKVARGKLELPYIPGLLSFRESPLTLAACQKLTITPDLILVDGQGIAHPRRLGLASHLGLLLNTPTIGCAKSLLCGSHEALGDEPGSYTEVIDRGEIIGAALRTKPKVKPVYVSIGHKVDLQTAIYWVMNCCCGYRLPEPTRLAHLAAGGNLKLEKDTMASKASYQGRLLG</sequence>
<comment type="caution">
    <text evidence="6">The sequence shown here is derived from an EMBL/GenBank/DDBJ whole genome shotgun (WGS) entry which is preliminary data.</text>
</comment>
<dbReference type="InterPro" id="IPR007581">
    <property type="entry name" value="Endonuclease-V"/>
</dbReference>
<dbReference type="GO" id="GO:0005737">
    <property type="term" value="C:cytoplasm"/>
    <property type="evidence" value="ECO:0007669"/>
    <property type="project" value="UniProtKB-SubCell"/>
</dbReference>
<name>X1H521_9ZZZZ</name>
<comment type="subcellular location">
    <subcellularLocation>
        <location evidence="1">Cytoplasm</location>
    </subcellularLocation>
</comment>
<dbReference type="GO" id="GO:0016891">
    <property type="term" value="F:RNA endonuclease activity producing 5'-phosphomonoesters, hydrolytic mechanism"/>
    <property type="evidence" value="ECO:0007669"/>
    <property type="project" value="TreeGrafter"/>
</dbReference>
<evidence type="ECO:0000256" key="4">
    <source>
        <dbReference type="ARBA" id="ARBA00022759"/>
    </source>
</evidence>
<dbReference type="EMBL" id="BARU01029297">
    <property type="protein sequence ID" value="GAH65281.1"/>
    <property type="molecule type" value="Genomic_DNA"/>
</dbReference>
<dbReference type="Gene3D" id="3.30.2170.10">
    <property type="entry name" value="archaeoglobus fulgidus dsm 4304 superfamily"/>
    <property type="match status" value="1"/>
</dbReference>
<feature type="non-terminal residue" evidence="6">
    <location>
        <position position="1"/>
    </location>
</feature>
<dbReference type="GO" id="GO:0006281">
    <property type="term" value="P:DNA repair"/>
    <property type="evidence" value="ECO:0007669"/>
    <property type="project" value="InterPro"/>
</dbReference>
<evidence type="ECO:0008006" key="7">
    <source>
        <dbReference type="Google" id="ProtNLM"/>
    </source>
</evidence>
<dbReference type="AlphaFoldDB" id="X1H521"/>
<keyword evidence="4" id="KW-0255">Endonuclease</keyword>
<evidence type="ECO:0000256" key="1">
    <source>
        <dbReference type="ARBA" id="ARBA00004496"/>
    </source>
</evidence>
<organism evidence="6">
    <name type="scientific">marine sediment metagenome</name>
    <dbReference type="NCBI Taxonomy" id="412755"/>
    <lineage>
        <taxon>unclassified sequences</taxon>
        <taxon>metagenomes</taxon>
        <taxon>ecological metagenomes</taxon>
    </lineage>
</organism>
<keyword evidence="3" id="KW-0540">Nuclease</keyword>
<protein>
    <recommendedName>
        <fullName evidence="7">Endonuclease V</fullName>
    </recommendedName>
</protein>
<evidence type="ECO:0000256" key="2">
    <source>
        <dbReference type="ARBA" id="ARBA00022490"/>
    </source>
</evidence>
<accession>X1H521</accession>
<dbReference type="PANTHER" id="PTHR28511">
    <property type="entry name" value="ENDONUCLEASE V"/>
    <property type="match status" value="1"/>
</dbReference>
<evidence type="ECO:0000313" key="6">
    <source>
        <dbReference type="EMBL" id="GAH65281.1"/>
    </source>
</evidence>
<keyword evidence="5" id="KW-0378">Hydrolase</keyword>
<dbReference type="NCBIfam" id="NF008629">
    <property type="entry name" value="PRK11617.1"/>
    <property type="match status" value="1"/>
</dbReference>
<dbReference type="CDD" id="cd06559">
    <property type="entry name" value="Endonuclease_V"/>
    <property type="match status" value="1"/>
</dbReference>
<evidence type="ECO:0000256" key="3">
    <source>
        <dbReference type="ARBA" id="ARBA00022722"/>
    </source>
</evidence>
<dbReference type="Pfam" id="PF04493">
    <property type="entry name" value="Endonuclease_5"/>
    <property type="match status" value="1"/>
</dbReference>